<evidence type="ECO:0000313" key="8">
    <source>
        <dbReference type="EMBL" id="CAK8988006.1"/>
    </source>
</evidence>
<dbReference type="Proteomes" id="UP001642464">
    <property type="component" value="Unassembled WGS sequence"/>
</dbReference>
<accession>A0ABP0HCU5</accession>
<comment type="subunit">
    <text evidence="6">Interacts with the iron-sulfur protein subunit within the SDH catalytic dimer.</text>
</comment>
<gene>
    <name evidence="8" type="ORF">SCF082_LOCUS1205</name>
</gene>
<evidence type="ECO:0000256" key="4">
    <source>
        <dbReference type="ARBA" id="ARBA00023128"/>
    </source>
</evidence>
<feature type="non-terminal residue" evidence="8">
    <location>
        <position position="132"/>
    </location>
</feature>
<proteinExistence type="inferred from homology"/>
<evidence type="ECO:0000256" key="3">
    <source>
        <dbReference type="ARBA" id="ARBA00022946"/>
    </source>
</evidence>
<dbReference type="Pfam" id="PF13233">
    <property type="entry name" value="Complex1_LYR_2"/>
    <property type="match status" value="2"/>
</dbReference>
<evidence type="ECO:0000256" key="7">
    <source>
        <dbReference type="SAM" id="Coils"/>
    </source>
</evidence>
<dbReference type="PANTHER" id="PTHR13137:SF6">
    <property type="entry name" value="SUCCINATE DEHYDROGENASE ASSEMBLY FACTOR 3, MITOCHONDRIAL"/>
    <property type="match status" value="1"/>
</dbReference>
<evidence type="ECO:0000256" key="2">
    <source>
        <dbReference type="ARBA" id="ARBA00006020"/>
    </source>
</evidence>
<keyword evidence="3" id="KW-0809">Transit peptide</keyword>
<keyword evidence="9" id="KW-1185">Reference proteome</keyword>
<comment type="subcellular location">
    <subcellularLocation>
        <location evidence="1 6">Mitochondrion matrix</location>
    </subcellularLocation>
</comment>
<dbReference type="PANTHER" id="PTHR13137">
    <property type="entry name" value="DC11 ACN9 HOMOLOG"/>
    <property type="match status" value="1"/>
</dbReference>
<dbReference type="CDD" id="cd20270">
    <property type="entry name" value="Complex1_LYR_SDHAF3_LYRM10"/>
    <property type="match status" value="1"/>
</dbReference>
<comment type="caution">
    <text evidence="8">The sequence shown here is derived from an EMBL/GenBank/DDBJ whole genome shotgun (WGS) entry which is preliminary data.</text>
</comment>
<name>A0ABP0HCU5_9DINO</name>
<organism evidence="8 9">
    <name type="scientific">Durusdinium trenchii</name>
    <dbReference type="NCBI Taxonomy" id="1381693"/>
    <lineage>
        <taxon>Eukaryota</taxon>
        <taxon>Sar</taxon>
        <taxon>Alveolata</taxon>
        <taxon>Dinophyceae</taxon>
        <taxon>Suessiales</taxon>
        <taxon>Symbiodiniaceae</taxon>
        <taxon>Durusdinium</taxon>
    </lineage>
</organism>
<evidence type="ECO:0000256" key="1">
    <source>
        <dbReference type="ARBA" id="ARBA00004305"/>
    </source>
</evidence>
<comment type="function">
    <text evidence="6">Plays an essential role in the assembly of succinate dehydrogenase (SDH), an enzyme complex (also referred to as respiratory complex II) that is a component of both the tricarboxylic acid (TCA) cycle and the mitochondrial electron transport chain, and which couples the oxidation of succinate to fumarate with the reduction of ubiquinone (coenzyme Q) to ubiquinol. Promotes maturation of the iron-sulfur protein subunit of the SDH catalytic dimer, protecting it from the deleterious effects of oxidants. May act together with SDHAF1.</text>
</comment>
<evidence type="ECO:0000256" key="5">
    <source>
        <dbReference type="ARBA" id="ARBA00023186"/>
    </source>
</evidence>
<comment type="similarity">
    <text evidence="2 6">Belongs to the complex I LYR family. SDHAF3 subfamily.</text>
</comment>
<dbReference type="EMBL" id="CAXAMM010000565">
    <property type="protein sequence ID" value="CAK8988006.1"/>
    <property type="molecule type" value="Genomic_DNA"/>
</dbReference>
<keyword evidence="7" id="KW-0175">Coiled coil</keyword>
<evidence type="ECO:0000256" key="6">
    <source>
        <dbReference type="RuleBase" id="RU368039"/>
    </source>
</evidence>
<keyword evidence="5 6" id="KW-0143">Chaperone</keyword>
<feature type="coiled-coil region" evidence="7">
    <location>
        <begin position="101"/>
        <end position="128"/>
    </location>
</feature>
<protein>
    <recommendedName>
        <fullName evidence="6">Succinate dehydrogenase assembly factor 3</fullName>
        <shortName evidence="6">SDH assembly factor 3</shortName>
        <shortName evidence="6">SDHAF3</shortName>
    </recommendedName>
</protein>
<keyword evidence="4 6" id="KW-0496">Mitochondrion</keyword>
<evidence type="ECO:0000313" key="9">
    <source>
        <dbReference type="Proteomes" id="UP001642464"/>
    </source>
</evidence>
<sequence length="132" mass="14783">MSTGAGKNLAALTLYRTILRLHRQKLPSNLREMGDSYVKYVSSHPNGPLPCAGLRKEFRDHKNAKPEFVAQFMEAWTDYAQSMQGPQAAEEPGSFGRDLAAAELEAMNEEQRLSLERLKQEATNFSRTPGLN</sequence>
<dbReference type="InterPro" id="IPR008381">
    <property type="entry name" value="SDHAF3/Sdh7"/>
</dbReference>
<reference evidence="8 9" key="1">
    <citation type="submission" date="2024-02" db="EMBL/GenBank/DDBJ databases">
        <authorList>
            <person name="Chen Y."/>
            <person name="Shah S."/>
            <person name="Dougan E. K."/>
            <person name="Thang M."/>
            <person name="Chan C."/>
        </authorList>
    </citation>
    <scope>NUCLEOTIDE SEQUENCE [LARGE SCALE GENOMIC DNA]</scope>
</reference>